<gene>
    <name evidence="7" type="primary">cbbQ</name>
    <name evidence="7" type="ORF">RSPPHO_00536</name>
</gene>
<reference evidence="7 8" key="1">
    <citation type="submission" date="2012-02" db="EMBL/GenBank/DDBJ databases">
        <title>Shotgun genome sequence of Phaeospirillum photometricum DSM 122.</title>
        <authorList>
            <person name="Duquesne K."/>
            <person name="Sturgis J."/>
        </authorList>
    </citation>
    <scope>NUCLEOTIDE SEQUENCE [LARGE SCALE GENOMIC DNA]</scope>
    <source>
        <strain evidence="8">DSM122</strain>
    </source>
</reference>
<dbReference type="KEGG" id="rpm:RSPPHO_00536"/>
<keyword evidence="8" id="KW-1185">Reference proteome</keyword>
<dbReference type="Pfam" id="PF07728">
    <property type="entry name" value="AAA_5"/>
    <property type="match status" value="1"/>
</dbReference>
<evidence type="ECO:0000259" key="5">
    <source>
        <dbReference type="Pfam" id="PF07728"/>
    </source>
</evidence>
<evidence type="ECO:0000256" key="1">
    <source>
        <dbReference type="ARBA" id="ARBA00009417"/>
    </source>
</evidence>
<keyword evidence="2" id="KW-0547">Nucleotide-binding</keyword>
<evidence type="ECO:0000313" key="7">
    <source>
        <dbReference type="EMBL" id="CCG07162.1"/>
    </source>
</evidence>
<dbReference type="SUPFAM" id="SSF52540">
    <property type="entry name" value="P-loop containing nucleoside triphosphate hydrolases"/>
    <property type="match status" value="1"/>
</dbReference>
<dbReference type="Proteomes" id="UP000033220">
    <property type="component" value="Chromosome DSM 122"/>
</dbReference>
<dbReference type="PANTHER" id="PTHR42759">
    <property type="entry name" value="MOXR FAMILY PROTEIN"/>
    <property type="match status" value="1"/>
</dbReference>
<feature type="compositionally biased region" description="Basic and acidic residues" evidence="4">
    <location>
        <begin position="73"/>
        <end position="84"/>
    </location>
</feature>
<feature type="domain" description="CbbQ/NirQ/NorQ C-terminal" evidence="6">
    <location>
        <begin position="263"/>
        <end position="344"/>
    </location>
</feature>
<dbReference type="InterPro" id="IPR027417">
    <property type="entry name" value="P-loop_NTPase"/>
</dbReference>
<sequence>MEAAPFWRNQCRSHSERNRRLQDRPSRASRAADRIRHDQAKPGHRLDRPSGRVSLLIPKARSAATTSRRSTFLRHDEDPTMSEPQREPYLLRREPYYCPVGNEIDVFEAAHAVRMPVMLKGPTGCGKSRFVAHMAWRLGKPLITVACHEDMTASDLVGRFLIDRDGTRWQDGPLTLAARLGALCYLDEVVEARQDTTVVIHPLTDHRRVLPLDKKGEVVEAHPDFQLVISYNPGYQSLTKDLKTSTRQRFGGMVFGYPPAAIEAEIVRHESGVSLVLAERLVQMAERSRNLKGHGLDEGISTRLLVYAGQLITQGVSPLEACRMALVRPLTDDPDMLDTLDAALTTLFGSPP</sequence>
<feature type="region of interest" description="Disordered" evidence="4">
    <location>
        <begin position="1"/>
        <end position="84"/>
    </location>
</feature>
<name>H6SPP2_PARPM</name>
<dbReference type="GO" id="GO:0005524">
    <property type="term" value="F:ATP binding"/>
    <property type="evidence" value="ECO:0007669"/>
    <property type="project" value="UniProtKB-KW"/>
</dbReference>
<evidence type="ECO:0000256" key="2">
    <source>
        <dbReference type="ARBA" id="ARBA00022741"/>
    </source>
</evidence>
<dbReference type="STRING" id="1150469.RSPPHO_00536"/>
<dbReference type="EMBL" id="HE663493">
    <property type="protein sequence ID" value="CCG07162.1"/>
    <property type="molecule type" value="Genomic_DNA"/>
</dbReference>
<dbReference type="PATRIC" id="fig|1150469.3.peg.630"/>
<comment type="similarity">
    <text evidence="1">Belongs to the CbbQ/NirQ/NorQ/GpvN family.</text>
</comment>
<dbReference type="InterPro" id="IPR050764">
    <property type="entry name" value="CbbQ/NirQ/NorQ/GpvN"/>
</dbReference>
<dbReference type="GO" id="GO:0016887">
    <property type="term" value="F:ATP hydrolysis activity"/>
    <property type="evidence" value="ECO:0007669"/>
    <property type="project" value="InterPro"/>
</dbReference>
<evidence type="ECO:0000256" key="4">
    <source>
        <dbReference type="SAM" id="MobiDB-lite"/>
    </source>
</evidence>
<accession>H6SPP2</accession>
<evidence type="ECO:0000313" key="8">
    <source>
        <dbReference type="Proteomes" id="UP000033220"/>
    </source>
</evidence>
<dbReference type="Gene3D" id="3.40.50.300">
    <property type="entry name" value="P-loop containing nucleotide triphosphate hydrolases"/>
    <property type="match status" value="1"/>
</dbReference>
<keyword evidence="3" id="KW-0067">ATP-binding</keyword>
<dbReference type="eggNOG" id="COG0714">
    <property type="taxonomic scope" value="Bacteria"/>
</dbReference>
<feature type="compositionally biased region" description="Basic and acidic residues" evidence="4">
    <location>
        <begin position="13"/>
        <end position="50"/>
    </location>
</feature>
<evidence type="ECO:0000256" key="3">
    <source>
        <dbReference type="ARBA" id="ARBA00022840"/>
    </source>
</evidence>
<proteinExistence type="inferred from homology"/>
<evidence type="ECO:0000259" key="6">
    <source>
        <dbReference type="Pfam" id="PF08406"/>
    </source>
</evidence>
<dbReference type="Pfam" id="PF08406">
    <property type="entry name" value="CbbQ_C"/>
    <property type="match status" value="1"/>
</dbReference>
<feature type="domain" description="ATPase dynein-related AAA" evidence="5">
    <location>
        <begin position="116"/>
        <end position="250"/>
    </location>
</feature>
<feature type="compositionally biased region" description="Low complexity" evidence="4">
    <location>
        <begin position="60"/>
        <end position="70"/>
    </location>
</feature>
<dbReference type="InterPro" id="IPR013615">
    <property type="entry name" value="CbbQ_C"/>
</dbReference>
<dbReference type="HOGENOM" id="CLU_067562_0_0_5"/>
<organism evidence="7 8">
    <name type="scientific">Pararhodospirillum photometricum DSM 122</name>
    <dbReference type="NCBI Taxonomy" id="1150469"/>
    <lineage>
        <taxon>Bacteria</taxon>
        <taxon>Pseudomonadati</taxon>
        <taxon>Pseudomonadota</taxon>
        <taxon>Alphaproteobacteria</taxon>
        <taxon>Rhodospirillales</taxon>
        <taxon>Rhodospirillaceae</taxon>
        <taxon>Pararhodospirillum</taxon>
    </lineage>
</organism>
<dbReference type="AlphaFoldDB" id="H6SPP2"/>
<protein>
    <submittedName>
        <fullName evidence="7">CbbQ</fullName>
    </submittedName>
</protein>
<dbReference type="InterPro" id="IPR011704">
    <property type="entry name" value="ATPase_dyneun-rel_AAA"/>
</dbReference>
<dbReference type="PANTHER" id="PTHR42759:SF7">
    <property type="entry name" value="DENITRIFICATION REGULATORY PROTEIN NIRQ"/>
    <property type="match status" value="1"/>
</dbReference>